<dbReference type="Gene3D" id="1.20.1250.20">
    <property type="entry name" value="MFS general substrate transporter like domains"/>
    <property type="match status" value="1"/>
</dbReference>
<evidence type="ECO:0000256" key="4">
    <source>
        <dbReference type="ARBA" id="ARBA00023136"/>
    </source>
</evidence>
<dbReference type="InterPro" id="IPR011701">
    <property type="entry name" value="MFS"/>
</dbReference>
<accession>A0A077R7L8</accession>
<feature type="transmembrane region" description="Helical" evidence="6">
    <location>
        <begin position="349"/>
        <end position="368"/>
    </location>
</feature>
<protein>
    <submittedName>
        <fullName evidence="7">Mfs general substrate transporter</fullName>
    </submittedName>
</protein>
<dbReference type="Pfam" id="PF07690">
    <property type="entry name" value="MFS_1"/>
    <property type="match status" value="1"/>
</dbReference>
<evidence type="ECO:0000256" key="3">
    <source>
        <dbReference type="ARBA" id="ARBA00022989"/>
    </source>
</evidence>
<name>A0A077R7L8_9BASI</name>
<feature type="transmembrane region" description="Helical" evidence="6">
    <location>
        <begin position="224"/>
        <end position="244"/>
    </location>
</feature>
<feature type="transmembrane region" description="Helical" evidence="6">
    <location>
        <begin position="159"/>
        <end position="178"/>
    </location>
</feature>
<keyword evidence="3 6" id="KW-1133">Transmembrane helix</keyword>
<evidence type="ECO:0000256" key="2">
    <source>
        <dbReference type="ARBA" id="ARBA00022692"/>
    </source>
</evidence>
<feature type="transmembrane region" description="Helical" evidence="6">
    <location>
        <begin position="455"/>
        <end position="480"/>
    </location>
</feature>
<organism evidence="7">
    <name type="scientific">Melanopsichium pennsylvanicum 4</name>
    <dbReference type="NCBI Taxonomy" id="1398559"/>
    <lineage>
        <taxon>Eukaryota</taxon>
        <taxon>Fungi</taxon>
        <taxon>Dikarya</taxon>
        <taxon>Basidiomycota</taxon>
        <taxon>Ustilaginomycotina</taxon>
        <taxon>Ustilaginomycetes</taxon>
        <taxon>Ustilaginales</taxon>
        <taxon>Ustilaginaceae</taxon>
        <taxon>Melanopsichium</taxon>
    </lineage>
</organism>
<feature type="transmembrane region" description="Helical" evidence="6">
    <location>
        <begin position="416"/>
        <end position="435"/>
    </location>
</feature>
<feature type="transmembrane region" description="Helical" evidence="6">
    <location>
        <begin position="97"/>
        <end position="120"/>
    </location>
</feature>
<feature type="transmembrane region" description="Helical" evidence="6">
    <location>
        <begin position="184"/>
        <end position="204"/>
    </location>
</feature>
<feature type="transmembrane region" description="Helical" evidence="6">
    <location>
        <begin position="126"/>
        <end position="147"/>
    </location>
</feature>
<feature type="transmembrane region" description="Helical" evidence="6">
    <location>
        <begin position="264"/>
        <end position="283"/>
    </location>
</feature>
<feature type="transmembrane region" description="Helical" evidence="6">
    <location>
        <begin position="388"/>
        <end position="409"/>
    </location>
</feature>
<keyword evidence="4 6" id="KW-0472">Membrane</keyword>
<keyword evidence="2 6" id="KW-0812">Transmembrane</keyword>
<evidence type="ECO:0000256" key="1">
    <source>
        <dbReference type="ARBA" id="ARBA00004141"/>
    </source>
</evidence>
<dbReference type="InterPro" id="IPR036259">
    <property type="entry name" value="MFS_trans_sf"/>
</dbReference>
<proteinExistence type="predicted"/>
<dbReference type="InterPro" id="IPR051068">
    <property type="entry name" value="MFS_Domain-Containing_Protein"/>
</dbReference>
<dbReference type="GO" id="GO:0016020">
    <property type="term" value="C:membrane"/>
    <property type="evidence" value="ECO:0007669"/>
    <property type="project" value="UniProtKB-SubCell"/>
</dbReference>
<evidence type="ECO:0000256" key="6">
    <source>
        <dbReference type="SAM" id="Phobius"/>
    </source>
</evidence>
<evidence type="ECO:0000256" key="5">
    <source>
        <dbReference type="SAM" id="MobiDB-lite"/>
    </source>
</evidence>
<dbReference type="EMBL" id="HG529638">
    <property type="protein sequence ID" value="CDI55156.1"/>
    <property type="molecule type" value="Genomic_DNA"/>
</dbReference>
<feature type="transmembrane region" description="Helical" evidence="6">
    <location>
        <begin position="520"/>
        <end position="541"/>
    </location>
</feature>
<dbReference type="AlphaFoldDB" id="A0A077R7L8"/>
<evidence type="ECO:0000313" key="7">
    <source>
        <dbReference type="EMBL" id="CDI55156.1"/>
    </source>
</evidence>
<dbReference type="SUPFAM" id="SSF103473">
    <property type="entry name" value="MFS general substrate transporter"/>
    <property type="match status" value="1"/>
</dbReference>
<feature type="region of interest" description="Disordered" evidence="5">
    <location>
        <begin position="304"/>
        <end position="326"/>
    </location>
</feature>
<dbReference type="PANTHER" id="PTHR23510">
    <property type="entry name" value="INNER MEMBRANE TRANSPORT PROTEIN YAJR"/>
    <property type="match status" value="1"/>
</dbReference>
<sequence length="549" mass="59207">MADAVETSMTSNRMSSTALIGTAHCRRSDDTITPIPHTRVDAMDDKKQLSSTDLLSNVPEVNSVELAMAPISGSLTSTTVSYPTVPPDHIPAISQSAIILTLNLLLNMTFFIIVPTSAAYANALGASTWFSGLTIGISTLVAGLFLIPFSRKYSRVYRLPILFSCICILVGEIVYALAGAADTAWLMFLGRIILGAGFVSWMYVKKYMTDAAVVGTSKRTMMSACLVTTQVGGMAVGPFVGGLLSERVRPMTTESKLWNGFTASGWLMAGVFAMFFLVTYISFKDPVVGPTQQHADQVELSHLPLPASANNGTSLRSNKDSPRTIEVGQEEAPPTLRSMMRDLNATQKFSVATMCWFSMVNFLCLGAWEANIPIFGALHFHWSEYNSGNVIALGGLATMPILFALVFFAKYIQDRLILVAGLLFGLLGLSLHMGALESPAHSTVTKLEGLTSLNFGSFFTSWFLVALGYNMLTTVTLSLLSKQVPAKYNGLTSTVIQLSNYSGRISGALWGSTVFQVGQFGIVGLEVLVTLVGACLIGFMWRKMDVGRG</sequence>
<dbReference type="PANTHER" id="PTHR23510:SF64">
    <property type="entry name" value="INNER MEMBRANE TRANSPORT PROTEIN YAJR"/>
    <property type="match status" value="1"/>
</dbReference>
<dbReference type="GO" id="GO:0022857">
    <property type="term" value="F:transmembrane transporter activity"/>
    <property type="evidence" value="ECO:0007669"/>
    <property type="project" value="InterPro"/>
</dbReference>
<comment type="subcellular location">
    <subcellularLocation>
        <location evidence="1">Membrane</location>
        <topology evidence="1">Multi-pass membrane protein</topology>
    </subcellularLocation>
</comment>
<reference evidence="7" key="1">
    <citation type="journal article" date="2014" name="Genome Biol. Evol.">
        <title>Gene Loss Rather Than Gene Gain Is Associated with a Host Jump from Monocots to Dicots in the Smut Fungus Melanopsichium pennsylvanicum.</title>
        <authorList>
            <person name="Sharma R."/>
            <person name="Mishra B."/>
            <person name="Runge F."/>
            <person name="Thines M."/>
        </authorList>
    </citation>
    <scope>NUCLEOTIDE SEQUENCE</scope>
    <source>
        <strain evidence="7">4</strain>
    </source>
</reference>